<dbReference type="RefSeq" id="WP_289511272.1">
    <property type="nucleotide sequence ID" value="NZ_JAUDEA010000007.1"/>
</dbReference>
<evidence type="ECO:0000256" key="1">
    <source>
        <dbReference type="ARBA" id="ARBA00022722"/>
    </source>
</evidence>
<evidence type="ECO:0000313" key="6">
    <source>
        <dbReference type="EMBL" id="MDM8271185.1"/>
    </source>
</evidence>
<comment type="caution">
    <text evidence="6">The sequence shown here is derived from an EMBL/GenBank/DDBJ whole genome shotgun (WGS) entry which is preliminary data.</text>
</comment>
<sequence>MDRVSARKILLDTNAWVDYFDGGRPSHEKMLALVNRALGLGASLLYSVPSAKDIFYLMSSVYKSDYRREHAGVLSHAAAAAAAEMAWGCVDNMCEIATAVGCDQADVWLARKRKRLHRDFEDNLVLSAADRAKADLLVTNDDQLRRHAPVAAMSVADALSYLESLD</sequence>
<proteinExistence type="predicted"/>
<dbReference type="InterPro" id="IPR002716">
    <property type="entry name" value="PIN_dom"/>
</dbReference>
<evidence type="ECO:0000256" key="4">
    <source>
        <dbReference type="ARBA" id="ARBA00022842"/>
    </source>
</evidence>
<dbReference type="CDD" id="cd09854">
    <property type="entry name" value="PIN_VapC-like"/>
    <property type="match status" value="1"/>
</dbReference>
<keyword evidence="1" id="KW-0540">Nuclease</keyword>
<dbReference type="InterPro" id="IPR029060">
    <property type="entry name" value="PIN-like_dom_sf"/>
</dbReference>
<keyword evidence="4" id="KW-0460">Magnesium</keyword>
<keyword evidence="7" id="KW-1185">Reference proteome</keyword>
<gene>
    <name evidence="6" type="ORF">QUW25_05790</name>
</gene>
<reference evidence="6" key="1">
    <citation type="submission" date="2023-06" db="EMBL/GenBank/DDBJ databases">
        <title>Identification and characterization of horizontal gene transfer across gut microbiota members of farm animals based on homology search.</title>
        <authorList>
            <person name="Schwarzerova J."/>
            <person name="Nykrynova M."/>
            <person name="Jureckova K."/>
            <person name="Cejkova D."/>
            <person name="Rychlik I."/>
        </authorList>
    </citation>
    <scope>NUCLEOTIDE SEQUENCE</scope>
    <source>
        <strain evidence="6">153_Feed</strain>
    </source>
</reference>
<evidence type="ECO:0000256" key="2">
    <source>
        <dbReference type="ARBA" id="ARBA00022723"/>
    </source>
</evidence>
<evidence type="ECO:0000256" key="3">
    <source>
        <dbReference type="ARBA" id="ARBA00022801"/>
    </source>
</evidence>
<reference evidence="6" key="2">
    <citation type="submission" date="2023-06" db="EMBL/GenBank/DDBJ databases">
        <authorList>
            <person name="Zeman M."/>
            <person name="Kubasova T."/>
            <person name="Jahodarova E."/>
            <person name="Nykrynova M."/>
            <person name="Rychlik I."/>
        </authorList>
    </citation>
    <scope>NUCLEOTIDE SEQUENCE</scope>
    <source>
        <strain evidence="6">153_Feed</strain>
    </source>
</reference>
<dbReference type="Pfam" id="PF13470">
    <property type="entry name" value="PIN_3"/>
    <property type="match status" value="1"/>
</dbReference>
<accession>A0ABT7V3M3</accession>
<dbReference type="EMBL" id="JAUDEA010000007">
    <property type="protein sequence ID" value="MDM8271185.1"/>
    <property type="molecule type" value="Genomic_DNA"/>
</dbReference>
<protein>
    <submittedName>
        <fullName evidence="6">PIN domain-containing protein</fullName>
    </submittedName>
</protein>
<evidence type="ECO:0000313" key="7">
    <source>
        <dbReference type="Proteomes" id="UP001529256"/>
    </source>
</evidence>
<keyword evidence="2" id="KW-0479">Metal-binding</keyword>
<name>A0ABT7V3M3_9ACTN</name>
<organism evidence="6 7">
    <name type="scientific">Thermophilibacter provencensis</name>
    <dbReference type="NCBI Taxonomy" id="1852386"/>
    <lineage>
        <taxon>Bacteria</taxon>
        <taxon>Bacillati</taxon>
        <taxon>Actinomycetota</taxon>
        <taxon>Coriobacteriia</taxon>
        <taxon>Coriobacteriales</taxon>
        <taxon>Atopobiaceae</taxon>
        <taxon>Thermophilibacter</taxon>
    </lineage>
</organism>
<evidence type="ECO:0000259" key="5">
    <source>
        <dbReference type="Pfam" id="PF13470"/>
    </source>
</evidence>
<keyword evidence="3" id="KW-0378">Hydrolase</keyword>
<feature type="domain" description="PIN" evidence="5">
    <location>
        <begin position="8"/>
        <end position="141"/>
    </location>
</feature>
<dbReference type="SUPFAM" id="SSF88723">
    <property type="entry name" value="PIN domain-like"/>
    <property type="match status" value="1"/>
</dbReference>
<dbReference type="Proteomes" id="UP001529256">
    <property type="component" value="Unassembled WGS sequence"/>
</dbReference>
<dbReference type="Gene3D" id="3.40.50.1010">
    <property type="entry name" value="5'-nuclease"/>
    <property type="match status" value="1"/>
</dbReference>